<evidence type="ECO:0000256" key="1">
    <source>
        <dbReference type="SAM" id="SignalP"/>
    </source>
</evidence>
<proteinExistence type="predicted"/>
<feature type="signal peptide" evidence="1">
    <location>
        <begin position="1"/>
        <end position="30"/>
    </location>
</feature>
<evidence type="ECO:0000313" key="3">
    <source>
        <dbReference type="Proteomes" id="UP000192247"/>
    </source>
</evidence>
<keyword evidence="1" id="KW-0732">Signal</keyword>
<protein>
    <submittedName>
        <fullName evidence="2">Uncharacterized protein</fullName>
    </submittedName>
</protein>
<dbReference type="Proteomes" id="UP000192247">
    <property type="component" value="Unassembled WGS sequence"/>
</dbReference>
<dbReference type="InParanoid" id="A0A1V9X7I4"/>
<accession>A0A1V9X7I4</accession>
<reference evidence="2 3" key="1">
    <citation type="journal article" date="2017" name="Gigascience">
        <title>Draft genome of the honey bee ectoparasitic mite, Tropilaelaps mercedesae, is shaped by the parasitic life history.</title>
        <authorList>
            <person name="Dong X."/>
            <person name="Armstrong S.D."/>
            <person name="Xia D."/>
            <person name="Makepeace B.L."/>
            <person name="Darby A.C."/>
            <person name="Kadowaki T."/>
        </authorList>
    </citation>
    <scope>NUCLEOTIDE SEQUENCE [LARGE SCALE GENOMIC DNA]</scope>
    <source>
        <strain evidence="2">Wuxi-XJTLU</strain>
    </source>
</reference>
<comment type="caution">
    <text evidence="2">The sequence shown here is derived from an EMBL/GenBank/DDBJ whole genome shotgun (WGS) entry which is preliminary data.</text>
</comment>
<feature type="non-terminal residue" evidence="2">
    <location>
        <position position="54"/>
    </location>
</feature>
<sequence>MAAEVGREPAAMWCYRLGLILAGLLEFANGQYEGDRDRFYSRVRCHTCEADFST</sequence>
<feature type="chain" id="PRO_5010742687" evidence="1">
    <location>
        <begin position="31"/>
        <end position="54"/>
    </location>
</feature>
<evidence type="ECO:0000313" key="2">
    <source>
        <dbReference type="EMBL" id="OQR69539.1"/>
    </source>
</evidence>
<keyword evidence="3" id="KW-1185">Reference proteome</keyword>
<organism evidence="2 3">
    <name type="scientific">Tropilaelaps mercedesae</name>
    <dbReference type="NCBI Taxonomy" id="418985"/>
    <lineage>
        <taxon>Eukaryota</taxon>
        <taxon>Metazoa</taxon>
        <taxon>Ecdysozoa</taxon>
        <taxon>Arthropoda</taxon>
        <taxon>Chelicerata</taxon>
        <taxon>Arachnida</taxon>
        <taxon>Acari</taxon>
        <taxon>Parasitiformes</taxon>
        <taxon>Mesostigmata</taxon>
        <taxon>Gamasina</taxon>
        <taxon>Dermanyssoidea</taxon>
        <taxon>Laelapidae</taxon>
        <taxon>Tropilaelaps</taxon>
    </lineage>
</organism>
<gene>
    <name evidence="2" type="ORF">BIW11_12193</name>
</gene>
<dbReference type="AlphaFoldDB" id="A0A1V9X7I4"/>
<name>A0A1V9X7I4_9ACAR</name>
<dbReference type="EMBL" id="MNPL01020552">
    <property type="protein sequence ID" value="OQR69539.1"/>
    <property type="molecule type" value="Genomic_DNA"/>
</dbReference>